<dbReference type="GO" id="GO:0031625">
    <property type="term" value="F:ubiquitin protein ligase binding"/>
    <property type="evidence" value="ECO:0007669"/>
    <property type="project" value="InterPro"/>
</dbReference>
<dbReference type="SUPFAM" id="SSF140106">
    <property type="entry name" value="Calcyclin-binding protein-like"/>
    <property type="match status" value="1"/>
</dbReference>
<dbReference type="PROSITE" id="PS51048">
    <property type="entry name" value="SGS"/>
    <property type="match status" value="1"/>
</dbReference>
<evidence type="ECO:0000259" key="12">
    <source>
        <dbReference type="PROSITE" id="PS51203"/>
    </source>
</evidence>
<accession>A0A147BVV1</accession>
<keyword evidence="8" id="KW-0539">Nucleus</keyword>
<evidence type="ECO:0000256" key="6">
    <source>
        <dbReference type="ARBA" id="ARBA00022786"/>
    </source>
</evidence>
<keyword evidence="5" id="KW-0597">Phosphoprotein</keyword>
<feature type="non-terminal residue" evidence="13">
    <location>
        <position position="1"/>
    </location>
</feature>
<dbReference type="EMBL" id="GEGO01000772">
    <property type="protein sequence ID" value="JAR94632.1"/>
    <property type="molecule type" value="Transcribed_RNA"/>
</dbReference>
<dbReference type="InterPro" id="IPR008978">
    <property type="entry name" value="HSP20-like_chaperone"/>
</dbReference>
<feature type="domain" description="SGS" evidence="11">
    <location>
        <begin position="151"/>
        <end position="230"/>
    </location>
</feature>
<dbReference type="PROSITE" id="PS51203">
    <property type="entry name" value="CS"/>
    <property type="match status" value="1"/>
</dbReference>
<evidence type="ECO:0000256" key="2">
    <source>
        <dbReference type="ARBA" id="ARBA00004496"/>
    </source>
</evidence>
<dbReference type="GO" id="GO:0005634">
    <property type="term" value="C:nucleus"/>
    <property type="evidence" value="ECO:0007669"/>
    <property type="project" value="UniProtKB-SubCell"/>
</dbReference>
<dbReference type="InterPro" id="IPR015120">
    <property type="entry name" value="Siah-Interact_N"/>
</dbReference>
<dbReference type="Pfam" id="PF09032">
    <property type="entry name" value="Siah-Interact_N"/>
    <property type="match status" value="1"/>
</dbReference>
<dbReference type="CDD" id="cd06468">
    <property type="entry name" value="p23_CacyBP"/>
    <property type="match status" value="1"/>
</dbReference>
<comment type="subcellular location">
    <subcellularLocation>
        <location evidence="2">Cytoplasm</location>
    </subcellularLocation>
    <subcellularLocation>
        <location evidence="1">Nucleus</location>
    </subcellularLocation>
</comment>
<evidence type="ECO:0000256" key="3">
    <source>
        <dbReference type="ARBA" id="ARBA00015702"/>
    </source>
</evidence>
<evidence type="ECO:0000313" key="13">
    <source>
        <dbReference type="EMBL" id="JAR94632.1"/>
    </source>
</evidence>
<feature type="region of interest" description="Disordered" evidence="10">
    <location>
        <begin position="163"/>
        <end position="191"/>
    </location>
</feature>
<dbReference type="Gene3D" id="2.60.40.790">
    <property type="match status" value="1"/>
</dbReference>
<dbReference type="PANTHER" id="PTHR13164">
    <property type="entry name" value="CALICYLIN BINDING PROTEIN"/>
    <property type="match status" value="1"/>
</dbReference>
<dbReference type="FunFam" id="2.60.40.790:FF:000006">
    <property type="entry name" value="calcyclin-binding protein-like"/>
    <property type="match status" value="1"/>
</dbReference>
<dbReference type="GO" id="GO:0015631">
    <property type="term" value="F:tubulin binding"/>
    <property type="evidence" value="ECO:0007669"/>
    <property type="project" value="InterPro"/>
</dbReference>
<protein>
    <recommendedName>
        <fullName evidence="3">Calcyclin-binding protein</fullName>
    </recommendedName>
</protein>
<evidence type="ECO:0000256" key="10">
    <source>
        <dbReference type="SAM" id="MobiDB-lite"/>
    </source>
</evidence>
<evidence type="ECO:0000256" key="4">
    <source>
        <dbReference type="ARBA" id="ARBA00022490"/>
    </source>
</evidence>
<keyword evidence="7" id="KW-0007">Acetylation</keyword>
<evidence type="ECO:0000259" key="11">
    <source>
        <dbReference type="PROSITE" id="PS51048"/>
    </source>
</evidence>
<dbReference type="GO" id="GO:0044548">
    <property type="term" value="F:S100 protein binding"/>
    <property type="evidence" value="ECO:0007669"/>
    <property type="project" value="InterPro"/>
</dbReference>
<dbReference type="Gene3D" id="4.10.860.10">
    <property type="entry name" value="UVR domain"/>
    <property type="match status" value="1"/>
</dbReference>
<dbReference type="GO" id="GO:0007507">
    <property type="term" value="P:heart development"/>
    <property type="evidence" value="ECO:0007669"/>
    <property type="project" value="TreeGrafter"/>
</dbReference>
<keyword evidence="6" id="KW-0833">Ubl conjugation pathway</keyword>
<comment type="function">
    <text evidence="9">May be involved in calcium-dependent ubiquitination and subsequent proteasomal degradation of target proteins. Probably serves as a molecular bridge in ubiquitin E3 complexes. Participates in the ubiquitin-mediated degradation of beta-catenin (CTNNB1).</text>
</comment>
<evidence type="ECO:0000256" key="5">
    <source>
        <dbReference type="ARBA" id="ARBA00022553"/>
    </source>
</evidence>
<feature type="compositionally biased region" description="Basic and acidic residues" evidence="10">
    <location>
        <begin position="164"/>
        <end position="182"/>
    </location>
</feature>
<dbReference type="AlphaFoldDB" id="A0A147BVV1"/>
<reference evidence="13" key="1">
    <citation type="journal article" date="2018" name="PLoS Negl. Trop. Dis.">
        <title>Sialome diversity of ticks revealed by RNAseq of single tick salivary glands.</title>
        <authorList>
            <person name="Perner J."/>
            <person name="Kropackova S."/>
            <person name="Kopacek P."/>
            <person name="Ribeiro J.M."/>
        </authorList>
    </citation>
    <scope>NUCLEOTIDE SEQUENCE</scope>
    <source>
        <strain evidence="13">Siblings of single egg batch collected in Ceske Budejovice</strain>
        <tissue evidence="13">Salivary glands</tissue>
    </source>
</reference>
<evidence type="ECO:0000256" key="8">
    <source>
        <dbReference type="ARBA" id="ARBA00023242"/>
    </source>
</evidence>
<name>A0A147BVV1_IXORI</name>
<dbReference type="InterPro" id="IPR052289">
    <property type="entry name" value="Calcyclin-binding_UBL-bridge"/>
</dbReference>
<organism evidence="13">
    <name type="scientific">Ixodes ricinus</name>
    <name type="common">Common tick</name>
    <name type="synonym">Acarus ricinus</name>
    <dbReference type="NCBI Taxonomy" id="34613"/>
    <lineage>
        <taxon>Eukaryota</taxon>
        <taxon>Metazoa</taxon>
        <taxon>Ecdysozoa</taxon>
        <taxon>Arthropoda</taxon>
        <taxon>Chelicerata</taxon>
        <taxon>Arachnida</taxon>
        <taxon>Acari</taxon>
        <taxon>Parasitiformes</taxon>
        <taxon>Ixodida</taxon>
        <taxon>Ixodoidea</taxon>
        <taxon>Ixodidae</taxon>
        <taxon>Ixodinae</taxon>
        <taxon>Ixodes</taxon>
    </lineage>
</organism>
<dbReference type="InterPro" id="IPR037201">
    <property type="entry name" value="CacyBP_N"/>
</dbReference>
<dbReference type="InterPro" id="IPR007699">
    <property type="entry name" value="SGS_dom"/>
</dbReference>
<proteinExistence type="predicted"/>
<evidence type="ECO:0000256" key="7">
    <source>
        <dbReference type="ARBA" id="ARBA00022990"/>
    </source>
</evidence>
<evidence type="ECO:0000256" key="1">
    <source>
        <dbReference type="ARBA" id="ARBA00004123"/>
    </source>
</evidence>
<feature type="domain" description="CS" evidence="12">
    <location>
        <begin position="73"/>
        <end position="166"/>
    </location>
</feature>
<evidence type="ECO:0000256" key="9">
    <source>
        <dbReference type="ARBA" id="ARBA00025145"/>
    </source>
</evidence>
<dbReference type="InterPro" id="IPR007052">
    <property type="entry name" value="CS_dom"/>
</dbReference>
<dbReference type="PANTHER" id="PTHR13164:SF3">
    <property type="entry name" value="CALCYCLIN-BINDING PROTEIN"/>
    <property type="match status" value="1"/>
</dbReference>
<sequence>KMPKLDEIKEDLAELKSLQESAKRPKVQQILTVEVRKLETELIKERDRLAEQGADQAKPTAPKVSKENTVFTVKITDYAWDQSEKFVKFYITLPGVHTLPSDNIKTVFGARKIELLVSALASKNHSLVITNLMKDILPDSSYHKVKTDMVVVFLRKSSPQDWSHVTEAEKKAKEPKVPKPEVDSSDPSSSLMTMMKQMYDEGDDDMKRTIAKAWTEARDKQATGDFGGML</sequence>
<dbReference type="InterPro" id="IPR037893">
    <property type="entry name" value="CS_CacyBP"/>
</dbReference>
<dbReference type="Pfam" id="PF04969">
    <property type="entry name" value="CS"/>
    <property type="match status" value="1"/>
</dbReference>
<dbReference type="SUPFAM" id="SSF49764">
    <property type="entry name" value="HSP20-like chaperones"/>
    <property type="match status" value="1"/>
</dbReference>
<dbReference type="GO" id="GO:0005737">
    <property type="term" value="C:cytoplasm"/>
    <property type="evidence" value="ECO:0007669"/>
    <property type="project" value="UniProtKB-SubCell"/>
</dbReference>
<keyword evidence="4" id="KW-0963">Cytoplasm</keyword>